<evidence type="ECO:0000256" key="3">
    <source>
        <dbReference type="ARBA" id="ARBA00023237"/>
    </source>
</evidence>
<dbReference type="RefSeq" id="WP_254169830.1">
    <property type="nucleotide sequence ID" value="NZ_JAHESF010000058.1"/>
</dbReference>
<dbReference type="InterPro" id="IPR041700">
    <property type="entry name" value="OMP_b-brl_3"/>
</dbReference>
<feature type="chain" id="PRO_5043041558" evidence="4">
    <location>
        <begin position="19"/>
        <end position="929"/>
    </location>
</feature>
<organism evidence="6 7">
    <name type="scientific">Chryseosolibacter histidini</name>
    <dbReference type="NCBI Taxonomy" id="2782349"/>
    <lineage>
        <taxon>Bacteria</taxon>
        <taxon>Pseudomonadati</taxon>
        <taxon>Bacteroidota</taxon>
        <taxon>Cytophagia</taxon>
        <taxon>Cytophagales</taxon>
        <taxon>Chryseotaleaceae</taxon>
        <taxon>Chryseosolibacter</taxon>
    </lineage>
</organism>
<feature type="domain" description="Outer membrane protein beta-barrel" evidence="5">
    <location>
        <begin position="456"/>
        <end position="758"/>
    </location>
</feature>
<dbReference type="InterPro" id="IPR008969">
    <property type="entry name" value="CarboxyPept-like_regulatory"/>
</dbReference>
<evidence type="ECO:0000256" key="4">
    <source>
        <dbReference type="SAM" id="SignalP"/>
    </source>
</evidence>
<evidence type="ECO:0000256" key="2">
    <source>
        <dbReference type="ARBA" id="ARBA00023136"/>
    </source>
</evidence>
<comment type="subcellular location">
    <subcellularLocation>
        <location evidence="1">Cell outer membrane</location>
    </subcellularLocation>
</comment>
<keyword evidence="4" id="KW-0732">Signal</keyword>
<dbReference type="Gene3D" id="2.40.170.20">
    <property type="entry name" value="TonB-dependent receptor, beta-barrel domain"/>
    <property type="match status" value="1"/>
</dbReference>
<dbReference type="SUPFAM" id="SSF49464">
    <property type="entry name" value="Carboxypeptidase regulatory domain-like"/>
    <property type="match status" value="1"/>
</dbReference>
<protein>
    <submittedName>
        <fullName evidence="6">TonB-dependent receptor</fullName>
    </submittedName>
</protein>
<dbReference type="GO" id="GO:0009279">
    <property type="term" value="C:cell outer membrane"/>
    <property type="evidence" value="ECO:0007669"/>
    <property type="project" value="UniProtKB-SubCell"/>
</dbReference>
<dbReference type="Proteomes" id="UP001319200">
    <property type="component" value="Unassembled WGS sequence"/>
</dbReference>
<keyword evidence="2" id="KW-0472">Membrane</keyword>
<keyword evidence="6" id="KW-0675">Receptor</keyword>
<dbReference type="AlphaFoldDB" id="A0AAP2DUX1"/>
<dbReference type="SUPFAM" id="SSF56935">
    <property type="entry name" value="Porins"/>
    <property type="match status" value="1"/>
</dbReference>
<comment type="caution">
    <text evidence="6">The sequence shown here is derived from an EMBL/GenBank/DDBJ whole genome shotgun (WGS) entry which is preliminary data.</text>
</comment>
<proteinExistence type="predicted"/>
<keyword evidence="7" id="KW-1185">Reference proteome</keyword>
<evidence type="ECO:0000256" key="1">
    <source>
        <dbReference type="ARBA" id="ARBA00004442"/>
    </source>
</evidence>
<evidence type="ECO:0000313" key="7">
    <source>
        <dbReference type="Proteomes" id="UP001319200"/>
    </source>
</evidence>
<dbReference type="InterPro" id="IPR036942">
    <property type="entry name" value="Beta-barrel_TonB_sf"/>
</dbReference>
<feature type="signal peptide" evidence="4">
    <location>
        <begin position="1"/>
        <end position="18"/>
    </location>
</feature>
<evidence type="ECO:0000259" key="5">
    <source>
        <dbReference type="Pfam" id="PF14905"/>
    </source>
</evidence>
<gene>
    <name evidence="6" type="ORF">KK083_29905</name>
</gene>
<name>A0AAP2DUX1_9BACT</name>
<sequence>MKKFLLILFTAVSMVATAQKFTIKGQLTDTLNAPLPSATVLLLNPKDSSLVNFGAGDAQGNFLIRNVSPGEHLFKVTFLGFRPYTKKISTPDNGTVIDLGRIRMQSASSELEAVEIAGERAPVTVKQDTIEFNAGSFKTKQNAVVEDLLKKLPGVEVDSDGKITAQGEQVRRVMVDGKNFFGSDPKLATRNLPADVVDKVQVYDKKSDQAVFSGIDDGQREKTINLSLKPEKRNGAFGTLMAGAGTDDRFQVRANLNRFSKGRQLSFLGMGNNVNEQGFSMDDYMNFTGGSQQMAAGGPVRMQISSDNNNNSVPLNLGGRANGIMTNYAGGVNLNNEFNKKTELNGNYFYNYLDHAKDQTTLRQNFLPDGNFTFNQNSRQRNSNSNHRANFTLDHQLDSANSLKLTGNVTYNQTDAETTSTSENITPGNVVQNESQRLTLSTGDNTTLNSTLLWRHKFRKKGRTFSTNLQLGVSQNEREGLLDAVNNFYGDDPREEILKQTSLQTTDYKSYSGTFSYTEPLGGRKYLEANYNFRQNLNDVRKTVYDVNADQSVFNENLSNSYTSDYQYHRAGLNFRMNKSKYNVVVGGSVQRTYLEGDLITRDVKIDRSYQNVLPAVRFNYDFSNTRHLRFDYETSVQEPTIQQLQPVIDNSDPLNLYVGNPQLRPTYSQSWRLNFTTFDPATFISFFTFVNVDYTTNAITNAQNIDSNLVRTTTPVNVDNSMSVSGNANFSFPIQKLKSRFSLGGDYRNQRSINLLNEAANTIHQKTLGGNLRYNYRYNDIFDLSLSADLDHQLTSYEFNQPDQTFINSTYTAESNLTLLKNYQVSTSFEYLEYENRSTNFSQAIPLLNLSVSRFVLKNKAGELKLAVNNLLDKALGISQTASINYLERQTTNSLGRYFMLSFTYALNKQLNPMGMRRGGGMIRIMRP</sequence>
<dbReference type="Pfam" id="PF13620">
    <property type="entry name" value="CarboxypepD_reg"/>
    <property type="match status" value="1"/>
</dbReference>
<accession>A0AAP2DUX1</accession>
<keyword evidence="3" id="KW-0998">Cell outer membrane</keyword>
<reference evidence="6 7" key="1">
    <citation type="submission" date="2021-05" db="EMBL/GenBank/DDBJ databases">
        <title>A Polyphasic approach of four new species of the genus Ohtaekwangia: Ohtaekwangia histidinii sp. nov., Ohtaekwangia cretensis sp. nov., Ohtaekwangia indiensis sp. nov., Ohtaekwangia reichenbachii sp. nov. from diverse environment.</title>
        <authorList>
            <person name="Octaviana S."/>
        </authorList>
    </citation>
    <scope>NUCLEOTIDE SEQUENCE [LARGE SCALE GENOMIC DNA]</scope>
    <source>
        <strain evidence="6 7">PWU4</strain>
    </source>
</reference>
<dbReference type="EMBL" id="JAHESF010000058">
    <property type="protein sequence ID" value="MBT1701144.1"/>
    <property type="molecule type" value="Genomic_DNA"/>
</dbReference>
<evidence type="ECO:0000313" key="6">
    <source>
        <dbReference type="EMBL" id="MBT1701144.1"/>
    </source>
</evidence>
<dbReference type="Pfam" id="PF14905">
    <property type="entry name" value="OMP_b-brl_3"/>
    <property type="match status" value="1"/>
</dbReference>